<protein>
    <submittedName>
        <fullName evidence="3">Transposase</fullName>
    </submittedName>
</protein>
<evidence type="ECO:0000313" key="4">
    <source>
        <dbReference type="Proteomes" id="UP000599179"/>
    </source>
</evidence>
<dbReference type="Proteomes" id="UP000599179">
    <property type="component" value="Unassembled WGS sequence"/>
</dbReference>
<accession>A0ABQ1SBW3</accession>
<dbReference type="InterPro" id="IPR002104">
    <property type="entry name" value="Integrase_catalytic"/>
</dbReference>
<organism evidence="3 4">
    <name type="scientific">Psychroflexus planctonicus</name>
    <dbReference type="NCBI Taxonomy" id="1526575"/>
    <lineage>
        <taxon>Bacteria</taxon>
        <taxon>Pseudomonadati</taxon>
        <taxon>Bacteroidota</taxon>
        <taxon>Flavobacteriia</taxon>
        <taxon>Flavobacteriales</taxon>
        <taxon>Flavobacteriaceae</taxon>
        <taxon>Psychroflexus</taxon>
    </lineage>
</organism>
<dbReference type="InterPro" id="IPR013762">
    <property type="entry name" value="Integrase-like_cat_sf"/>
</dbReference>
<dbReference type="EMBL" id="BMGM01000001">
    <property type="protein sequence ID" value="GGE25551.1"/>
    <property type="molecule type" value="Genomic_DNA"/>
</dbReference>
<gene>
    <name evidence="3" type="ORF">GCM10010832_02860</name>
</gene>
<reference evidence="4" key="1">
    <citation type="journal article" date="2019" name="Int. J. Syst. Evol. Microbiol.">
        <title>The Global Catalogue of Microorganisms (GCM) 10K type strain sequencing project: providing services to taxonomists for standard genome sequencing and annotation.</title>
        <authorList>
            <consortium name="The Broad Institute Genomics Platform"/>
            <consortium name="The Broad Institute Genome Sequencing Center for Infectious Disease"/>
            <person name="Wu L."/>
            <person name="Ma J."/>
        </authorList>
    </citation>
    <scope>NUCLEOTIDE SEQUENCE [LARGE SCALE GENOMIC DNA]</scope>
    <source>
        <strain evidence="4">CGMCC 1.12931</strain>
    </source>
</reference>
<feature type="domain" description="Tyr recombinase" evidence="2">
    <location>
        <begin position="222"/>
        <end position="400"/>
    </location>
</feature>
<evidence type="ECO:0000259" key="2">
    <source>
        <dbReference type="Pfam" id="PF00589"/>
    </source>
</evidence>
<proteinExistence type="predicted"/>
<evidence type="ECO:0000256" key="1">
    <source>
        <dbReference type="ARBA" id="ARBA00023172"/>
    </source>
</evidence>
<dbReference type="RefSeq" id="WP_188457293.1">
    <property type="nucleotide sequence ID" value="NZ_BMGM01000001.1"/>
</dbReference>
<dbReference type="Gene3D" id="1.10.443.10">
    <property type="entry name" value="Intergrase catalytic core"/>
    <property type="match status" value="1"/>
</dbReference>
<name>A0ABQ1SBW3_9FLAO</name>
<dbReference type="InterPro" id="IPR011010">
    <property type="entry name" value="DNA_brk_join_enz"/>
</dbReference>
<evidence type="ECO:0000313" key="3">
    <source>
        <dbReference type="EMBL" id="GGE25551.1"/>
    </source>
</evidence>
<dbReference type="Pfam" id="PF00589">
    <property type="entry name" value="Phage_integrase"/>
    <property type="match status" value="1"/>
</dbReference>
<keyword evidence="1" id="KW-0233">DNA recombination</keyword>
<keyword evidence="4" id="KW-1185">Reference proteome</keyword>
<dbReference type="SUPFAM" id="SSF56349">
    <property type="entry name" value="DNA breaking-rejoining enzymes"/>
    <property type="match status" value="1"/>
</dbReference>
<comment type="caution">
    <text evidence="3">The sequence shown here is derived from an EMBL/GenBank/DDBJ whole genome shotgun (WGS) entry which is preliminary data.</text>
</comment>
<sequence length="417" mass="49004">MATINFYYRSKKEQSYLTAKLRFSFNKKPFVITAKTKTNTSLEVWQKIDAKRIDDGEIKDQVIDLKKDLSKLEKFVLNNFEAEPNKYKPTQKQWLKSTLDTFYNPENQAPTGLVDYLNFYLENRNTEIKKHLKFKFKALKSKLEALEAQKKTQYEIKDVNESFKNTFVEFLKEKSYSQNYTRKQFGFLKQLCNHAKYNGLEVSPQLDKLNVKGEKTPKIYLTLAELEQIEQTNFKSDELKATRDWLLISCYCGQRVSDFLRFTPEMIRTENGKHLIEFTQKKTSKTMTIPLHKKILDIIEANGGKFPKKLIDQKYNKYLKDVCELAEVNEPTKGRKLINLGTKKEPLYRYKTDYYPKHELISSHVGRRSFATNFYGKIPTTFLIYITGHSTEAMFLNYIGKSNKDLALEVSDYFNTL</sequence>